<organism evidence="1 2">
    <name type="scientific">Dryococelus australis</name>
    <dbReference type="NCBI Taxonomy" id="614101"/>
    <lineage>
        <taxon>Eukaryota</taxon>
        <taxon>Metazoa</taxon>
        <taxon>Ecdysozoa</taxon>
        <taxon>Arthropoda</taxon>
        <taxon>Hexapoda</taxon>
        <taxon>Insecta</taxon>
        <taxon>Pterygota</taxon>
        <taxon>Neoptera</taxon>
        <taxon>Polyneoptera</taxon>
        <taxon>Phasmatodea</taxon>
        <taxon>Verophasmatodea</taxon>
        <taxon>Anareolatae</taxon>
        <taxon>Phasmatidae</taxon>
        <taxon>Eurycanthinae</taxon>
        <taxon>Dryococelus</taxon>
    </lineage>
</organism>
<dbReference type="EMBL" id="JARBHB010000001">
    <property type="protein sequence ID" value="KAJ8895108.1"/>
    <property type="molecule type" value="Genomic_DNA"/>
</dbReference>
<accession>A0ABQ9IEL3</accession>
<gene>
    <name evidence="1" type="ORF">PR048_000433</name>
</gene>
<evidence type="ECO:0000313" key="1">
    <source>
        <dbReference type="EMBL" id="KAJ8895108.1"/>
    </source>
</evidence>
<sequence>MYEIKLASRQRRIFHARRREFTDQRRDSGSIPGGFAPGFSHVGIVLDDAAGRRVFSGISRFPRRSVPALLHTHLNHPHRLSRPRTDSASRLTRETVNNSTSLLWPEFLAFPYLRVAERLLYSHHTTFSIPAAANFESLLTASPLLPRHTKGVNLVERARSDKVVYSPGSNADLRLRLFKQKTRVIEVSMERRRNEGARTRKQNRMFRWTKKKQTKTEVLPFKRDGAEKRPLLTLPAYGNLKGDASFCRNHCGQEPVTSKSGIKEFINIVGETAFRMYGPHDTVFAQTAPNHDVVCASFLLDKPISLATEIQELRDCLLPDGAVIESYRGETRASSSFTGQFLRETSSYKLVRRVDYFRIQLHLRQDSFLHRSLKSLVVLLAVILSRYMWFNNFFSSNLTTGVCADDSRSKSRRLNSAAMSLCNTHVVRVQPKRETRKTVENRVTKVDSGASAAGRRKFDAQLWESKCQQCWSALEWCL</sequence>
<evidence type="ECO:0000313" key="2">
    <source>
        <dbReference type="Proteomes" id="UP001159363"/>
    </source>
</evidence>
<reference evidence="1 2" key="1">
    <citation type="submission" date="2023-02" db="EMBL/GenBank/DDBJ databases">
        <title>LHISI_Scaffold_Assembly.</title>
        <authorList>
            <person name="Stuart O.P."/>
            <person name="Cleave R."/>
            <person name="Magrath M.J.L."/>
            <person name="Mikheyev A.S."/>
        </authorList>
    </citation>
    <scope>NUCLEOTIDE SEQUENCE [LARGE SCALE GENOMIC DNA]</scope>
    <source>
        <strain evidence="1">Daus_M_001</strain>
        <tissue evidence="1">Leg muscle</tissue>
    </source>
</reference>
<keyword evidence="2" id="KW-1185">Reference proteome</keyword>
<dbReference type="Proteomes" id="UP001159363">
    <property type="component" value="Chromosome 1"/>
</dbReference>
<proteinExistence type="predicted"/>
<comment type="caution">
    <text evidence="1">The sequence shown here is derived from an EMBL/GenBank/DDBJ whole genome shotgun (WGS) entry which is preliminary data.</text>
</comment>
<name>A0ABQ9IEL3_9NEOP</name>
<protein>
    <submittedName>
        <fullName evidence="1">Uncharacterized protein</fullName>
    </submittedName>
</protein>